<dbReference type="InterPro" id="IPR000014">
    <property type="entry name" value="PAS"/>
</dbReference>
<feature type="region of interest" description="Disordered" evidence="4">
    <location>
        <begin position="574"/>
        <end position="593"/>
    </location>
</feature>
<dbReference type="PANTHER" id="PTHR47429">
    <property type="entry name" value="PROTEIN TWIN LOV 1"/>
    <property type="match status" value="1"/>
</dbReference>
<evidence type="ECO:0000256" key="1">
    <source>
        <dbReference type="ARBA" id="ARBA00022630"/>
    </source>
</evidence>
<dbReference type="SUPFAM" id="SSF55785">
    <property type="entry name" value="PYP-like sensor domain (PAS domain)"/>
    <property type="match status" value="1"/>
</dbReference>
<feature type="compositionally biased region" description="Polar residues" evidence="4">
    <location>
        <begin position="166"/>
        <end position="185"/>
    </location>
</feature>
<proteinExistence type="predicted"/>
<dbReference type="CDD" id="cd00130">
    <property type="entry name" value="PAS"/>
    <property type="match status" value="1"/>
</dbReference>
<feature type="compositionally biased region" description="Polar residues" evidence="4">
    <location>
        <begin position="49"/>
        <end position="61"/>
    </location>
</feature>
<protein>
    <recommendedName>
        <fullName evidence="5">PAC domain-containing protein</fullName>
    </recommendedName>
</protein>
<feature type="compositionally biased region" description="Basic and acidic residues" evidence="4">
    <location>
        <begin position="186"/>
        <end position="195"/>
    </location>
</feature>
<dbReference type="AlphaFoldDB" id="A0A139I8G8"/>
<feature type="compositionally biased region" description="Polar residues" evidence="4">
    <location>
        <begin position="245"/>
        <end position="260"/>
    </location>
</feature>
<feature type="compositionally biased region" description="Basic and acidic residues" evidence="4">
    <location>
        <begin position="581"/>
        <end position="593"/>
    </location>
</feature>
<feature type="region of interest" description="Disordered" evidence="4">
    <location>
        <begin position="646"/>
        <end position="668"/>
    </location>
</feature>
<gene>
    <name evidence="6" type="ORF">AC579_5009</name>
</gene>
<dbReference type="InterPro" id="IPR000700">
    <property type="entry name" value="PAS-assoc_C"/>
</dbReference>
<keyword evidence="2" id="KW-0288">FMN</keyword>
<feature type="compositionally biased region" description="Polar residues" evidence="4">
    <location>
        <begin position="1"/>
        <end position="11"/>
    </location>
</feature>
<evidence type="ECO:0000259" key="5">
    <source>
        <dbReference type="PROSITE" id="PS50113"/>
    </source>
</evidence>
<sequence length="873" mass="96534">MELSPRTSQKLFQRFPAFRRRRPRHARSEDGLTVAVPVTEKEGNPLYTLPSSNTSDASFVQQRRREAHRPQPLPLPTVVKAIDNVSQESLVDPALSPRSSAPPYTPLPIPQRGSSAKSDAYVSKRGKQNVIAKHDSHQDQVDGADAEQDDVSLNFSGFDDDLLQPETRTSQRQTEKQTYQQTDGQVESHMERRMSDSSVQRSLVSAVSPLLPPTASMTMSANGHIPNGFSLTNGTSHTHEEKLSSPDSQTDSVDSLQSATPLDPVLSPLQNPIPDKSDLHNFELNNVDDPDSWDVLKPKPVAEDQDTQVYSLERRAEQLYSADHLRLILEDPKLFTKFSAFLRKYRPWRVSILRYYWDAAKAIRAIDYANAIVGSLSEHAAPHISTAHPPGPASHSALHAAAKEAFDELLKDDLHYFIAHAYTQIVSVVIRRRISGTLAAHLQEASNGLAEVFCVTDPSRPDNPIILISEEFTRLSGCNAKYILGRNCRFLQGPGTTIDSRRRLAISCQEAKDHTEIFVNYRRDGSPFLSLVMNAPLLDSRGHVRYFLGAQVDISGLLKNCSGLESLAQLVEQQSQKHSGSGHDVHNGGDARQKVKSLSEMFNAVELDIVRKHGGALTKGYNHLHDAAPSTHIAANGSLRRVLISASSDESDDEMESRSSMNDPTAALSLKDGTTGHLSGIYKHYLLLRPAPSLRILFASPTLRVPGILQSPFLNRIGGSTRMRADLQNAFLEGKPVTARVKWLAVPNSNGEGQGKTRWVHCTPLTHVSGGIGLWMVVLVLPDESDSAAESVTSRSGSRLEHRPSTRQQMTAHVDDGERRGRGGMPAAREEMEMLQDMRKVRRSAHVIDTQLYGTAKSWMVLEPIRDSRCIVH</sequence>
<dbReference type="Proteomes" id="UP000073492">
    <property type="component" value="Unassembled WGS sequence"/>
</dbReference>
<feature type="domain" description="PAC" evidence="5">
    <location>
        <begin position="513"/>
        <end position="566"/>
    </location>
</feature>
<evidence type="ECO:0000256" key="3">
    <source>
        <dbReference type="ARBA" id="ARBA00022991"/>
    </source>
</evidence>
<dbReference type="Pfam" id="PF13426">
    <property type="entry name" value="PAS_9"/>
    <property type="match status" value="1"/>
</dbReference>
<keyword evidence="1" id="KW-0285">Flavoprotein</keyword>
<reference evidence="6 7" key="1">
    <citation type="submission" date="2015-07" db="EMBL/GenBank/DDBJ databases">
        <title>Comparative genomics of the Sigatoka disease complex on banana suggests a link between parallel evolutionary changes in Pseudocercospora fijiensis and Pseudocercospora eumusae and increased virulence on the banana host.</title>
        <authorList>
            <person name="Chang T.-C."/>
            <person name="Salvucci A."/>
            <person name="Crous P.W."/>
            <person name="Stergiopoulos I."/>
        </authorList>
    </citation>
    <scope>NUCLEOTIDE SEQUENCE [LARGE SCALE GENOMIC DNA]</scope>
    <source>
        <strain evidence="6 7">CBS 116634</strain>
    </source>
</reference>
<dbReference type="GO" id="GO:0005634">
    <property type="term" value="C:nucleus"/>
    <property type="evidence" value="ECO:0007669"/>
    <property type="project" value="TreeGrafter"/>
</dbReference>
<keyword evidence="3" id="KW-0157">Chromophore</keyword>
<dbReference type="EMBL" id="LFZO01000227">
    <property type="protein sequence ID" value="KXT11004.1"/>
    <property type="molecule type" value="Genomic_DNA"/>
</dbReference>
<name>A0A139I8G8_9PEZI</name>
<evidence type="ECO:0000313" key="7">
    <source>
        <dbReference type="Proteomes" id="UP000073492"/>
    </source>
</evidence>
<feature type="region of interest" description="Disordered" evidence="4">
    <location>
        <begin position="789"/>
        <end position="824"/>
    </location>
</feature>
<comment type="caution">
    <text evidence="6">The sequence shown here is derived from an EMBL/GenBank/DDBJ whole genome shotgun (WGS) entry which is preliminary data.</text>
</comment>
<feature type="region of interest" description="Disordered" evidence="4">
    <location>
        <begin position="91"/>
        <end position="125"/>
    </location>
</feature>
<dbReference type="PANTHER" id="PTHR47429:SF9">
    <property type="entry name" value="PAS DOMAIN-CONTAINING PROTEIN"/>
    <property type="match status" value="1"/>
</dbReference>
<dbReference type="STRING" id="113226.A0A139I8G8"/>
<feature type="region of interest" description="Disordered" evidence="4">
    <location>
        <begin position="1"/>
        <end position="77"/>
    </location>
</feature>
<dbReference type="PROSITE" id="PS50113">
    <property type="entry name" value="PAC"/>
    <property type="match status" value="1"/>
</dbReference>
<evidence type="ECO:0000256" key="2">
    <source>
        <dbReference type="ARBA" id="ARBA00022643"/>
    </source>
</evidence>
<feature type="region of interest" description="Disordered" evidence="4">
    <location>
        <begin position="151"/>
        <end position="203"/>
    </location>
</feature>
<keyword evidence="7" id="KW-1185">Reference proteome</keyword>
<dbReference type="InterPro" id="IPR035965">
    <property type="entry name" value="PAS-like_dom_sf"/>
</dbReference>
<evidence type="ECO:0000256" key="4">
    <source>
        <dbReference type="SAM" id="MobiDB-lite"/>
    </source>
</evidence>
<dbReference type="OrthoDB" id="447251at2759"/>
<evidence type="ECO:0000313" key="6">
    <source>
        <dbReference type="EMBL" id="KXT11004.1"/>
    </source>
</evidence>
<organism evidence="6 7">
    <name type="scientific">Pseudocercospora musae</name>
    <dbReference type="NCBI Taxonomy" id="113226"/>
    <lineage>
        <taxon>Eukaryota</taxon>
        <taxon>Fungi</taxon>
        <taxon>Dikarya</taxon>
        <taxon>Ascomycota</taxon>
        <taxon>Pezizomycotina</taxon>
        <taxon>Dothideomycetes</taxon>
        <taxon>Dothideomycetidae</taxon>
        <taxon>Mycosphaerellales</taxon>
        <taxon>Mycosphaerellaceae</taxon>
        <taxon>Pseudocercospora</taxon>
    </lineage>
</organism>
<accession>A0A139I8G8</accession>
<dbReference type="Gene3D" id="3.30.450.20">
    <property type="entry name" value="PAS domain"/>
    <property type="match status" value="1"/>
</dbReference>
<feature type="region of interest" description="Disordered" evidence="4">
    <location>
        <begin position="215"/>
        <end position="279"/>
    </location>
</feature>